<evidence type="ECO:0000256" key="1">
    <source>
        <dbReference type="SAM" id="Phobius"/>
    </source>
</evidence>
<feature type="transmembrane region" description="Helical" evidence="1">
    <location>
        <begin position="20"/>
        <end position="45"/>
    </location>
</feature>
<organism evidence="2 3">
    <name type="scientific">Lacipirellula limnantheis</name>
    <dbReference type="NCBI Taxonomy" id="2528024"/>
    <lineage>
        <taxon>Bacteria</taxon>
        <taxon>Pseudomonadati</taxon>
        <taxon>Planctomycetota</taxon>
        <taxon>Planctomycetia</taxon>
        <taxon>Pirellulales</taxon>
        <taxon>Lacipirellulaceae</taxon>
        <taxon>Lacipirellula</taxon>
    </lineage>
</organism>
<reference evidence="2 3" key="1">
    <citation type="submission" date="2019-02" db="EMBL/GenBank/DDBJ databases">
        <title>Deep-cultivation of Planctomycetes and their phenomic and genomic characterization uncovers novel biology.</title>
        <authorList>
            <person name="Wiegand S."/>
            <person name="Jogler M."/>
            <person name="Boedeker C."/>
            <person name="Pinto D."/>
            <person name="Vollmers J."/>
            <person name="Rivas-Marin E."/>
            <person name="Kohn T."/>
            <person name="Peeters S.H."/>
            <person name="Heuer A."/>
            <person name="Rast P."/>
            <person name="Oberbeckmann S."/>
            <person name="Bunk B."/>
            <person name="Jeske O."/>
            <person name="Meyerdierks A."/>
            <person name="Storesund J.E."/>
            <person name="Kallscheuer N."/>
            <person name="Luecker S."/>
            <person name="Lage O.M."/>
            <person name="Pohl T."/>
            <person name="Merkel B.J."/>
            <person name="Hornburger P."/>
            <person name="Mueller R.-W."/>
            <person name="Bruemmer F."/>
            <person name="Labrenz M."/>
            <person name="Spormann A.M."/>
            <person name="Op den Camp H."/>
            <person name="Overmann J."/>
            <person name="Amann R."/>
            <person name="Jetten M.S.M."/>
            <person name="Mascher T."/>
            <person name="Medema M.H."/>
            <person name="Devos D.P."/>
            <person name="Kaster A.-K."/>
            <person name="Ovreas L."/>
            <person name="Rohde M."/>
            <person name="Galperin M.Y."/>
            <person name="Jogler C."/>
        </authorList>
    </citation>
    <scope>NUCLEOTIDE SEQUENCE [LARGE SCALE GENOMIC DNA]</scope>
    <source>
        <strain evidence="2 3">I41</strain>
    </source>
</reference>
<keyword evidence="3" id="KW-1185">Reference proteome</keyword>
<keyword evidence="1" id="KW-0472">Membrane</keyword>
<feature type="transmembrane region" description="Helical" evidence="1">
    <location>
        <begin position="51"/>
        <end position="75"/>
    </location>
</feature>
<dbReference type="AlphaFoldDB" id="A0A517TVP3"/>
<protein>
    <submittedName>
        <fullName evidence="2">Uncharacterized protein</fullName>
    </submittedName>
</protein>
<dbReference type="KEGG" id="llh:I41_16230"/>
<dbReference type="EMBL" id="CP036339">
    <property type="protein sequence ID" value="QDT72445.1"/>
    <property type="molecule type" value="Genomic_DNA"/>
</dbReference>
<gene>
    <name evidence="2" type="ORF">I41_16230</name>
</gene>
<accession>A0A517TVP3</accession>
<keyword evidence="1" id="KW-0812">Transmembrane</keyword>
<name>A0A517TVP3_9BACT</name>
<keyword evidence="1" id="KW-1133">Transmembrane helix</keyword>
<evidence type="ECO:0000313" key="3">
    <source>
        <dbReference type="Proteomes" id="UP000317909"/>
    </source>
</evidence>
<dbReference type="Proteomes" id="UP000317909">
    <property type="component" value="Chromosome"/>
</dbReference>
<sequence length="126" mass="13361">MNEDRLQSPGHSRFRTAMQVGGPVILVSGLLLTGIAFGSFLLAMGGQGPPRFFWCAFLGMPMVFVGGVLSMFGYIGTVQRYLVGESAPVAKDVVNYMGENTQPGLKAMGKAVAEGVMEAQKGSGRR</sequence>
<proteinExistence type="predicted"/>
<evidence type="ECO:0000313" key="2">
    <source>
        <dbReference type="EMBL" id="QDT72445.1"/>
    </source>
</evidence>